<evidence type="ECO:0000313" key="4">
    <source>
        <dbReference type="WBParaSite" id="HPBE_0001169701-mRNA-1"/>
    </source>
</evidence>
<evidence type="ECO:0000313" key="2">
    <source>
        <dbReference type="EMBL" id="VDO89523.1"/>
    </source>
</evidence>
<reference evidence="2 3" key="1">
    <citation type="submission" date="2018-11" db="EMBL/GenBank/DDBJ databases">
        <authorList>
            <consortium name="Pathogen Informatics"/>
        </authorList>
    </citation>
    <scope>NUCLEOTIDE SEQUENCE [LARGE SCALE GENOMIC DNA]</scope>
</reference>
<gene>
    <name evidence="2" type="ORF">HPBE_LOCUS11698</name>
</gene>
<sequence length="339" mass="38143">MGWIHELVHSVALLNDYTYQLNHITVPRLLDWAEDRDYFRATLQLFRVTERTISDAIQFASAVVAHAIRMIRVVEAHQFLLVLRAGVGVITNDDQQYAVDSSLPIPEPISKDRFRIEETIQWRRENYSNALMVTDGYLRTHSVDQFLQEERRAREHQQLAAAGVLRPLIGRSHQRKSPHLLRSNHPLQLRASNRPLQPQGSVVRPKGSLSNSSSIEAGQRWARANIDSDPDTDVARVNNESMARTTTTGQYTAIDDNIMRTLDISYRAKSFYLSCFTSTVVLVVGRAVRVGDVVSMDGCFRSMDGSRYGESDGPTQAMVVGPLWPNPASLDGSSVYLYG</sequence>
<feature type="compositionally biased region" description="Polar residues" evidence="1">
    <location>
        <begin position="191"/>
        <end position="200"/>
    </location>
</feature>
<dbReference type="AlphaFoldDB" id="A0A183FU63"/>
<dbReference type="EMBL" id="UZAH01027198">
    <property type="protein sequence ID" value="VDO89523.1"/>
    <property type="molecule type" value="Genomic_DNA"/>
</dbReference>
<dbReference type="Proteomes" id="UP000050761">
    <property type="component" value="Unassembled WGS sequence"/>
</dbReference>
<accession>A0A3P8AEG3</accession>
<protein>
    <submittedName>
        <fullName evidence="4">Helitron_like_N domain-containing protein</fullName>
    </submittedName>
</protein>
<evidence type="ECO:0000256" key="1">
    <source>
        <dbReference type="SAM" id="MobiDB-lite"/>
    </source>
</evidence>
<name>A0A183FU63_HELPZ</name>
<feature type="region of interest" description="Disordered" evidence="1">
    <location>
        <begin position="191"/>
        <end position="214"/>
    </location>
</feature>
<reference evidence="4" key="2">
    <citation type="submission" date="2019-09" db="UniProtKB">
        <authorList>
            <consortium name="WormBaseParasite"/>
        </authorList>
    </citation>
    <scope>IDENTIFICATION</scope>
</reference>
<proteinExistence type="predicted"/>
<dbReference type="WBParaSite" id="HPBE_0001169701-mRNA-1">
    <property type="protein sequence ID" value="HPBE_0001169701-mRNA-1"/>
    <property type="gene ID" value="HPBE_0001169701"/>
</dbReference>
<keyword evidence="3" id="KW-1185">Reference proteome</keyword>
<organism evidence="3 4">
    <name type="scientific">Heligmosomoides polygyrus</name>
    <name type="common">Parasitic roundworm</name>
    <dbReference type="NCBI Taxonomy" id="6339"/>
    <lineage>
        <taxon>Eukaryota</taxon>
        <taxon>Metazoa</taxon>
        <taxon>Ecdysozoa</taxon>
        <taxon>Nematoda</taxon>
        <taxon>Chromadorea</taxon>
        <taxon>Rhabditida</taxon>
        <taxon>Rhabditina</taxon>
        <taxon>Rhabditomorpha</taxon>
        <taxon>Strongyloidea</taxon>
        <taxon>Heligmosomidae</taxon>
        <taxon>Heligmosomoides</taxon>
    </lineage>
</organism>
<evidence type="ECO:0000313" key="3">
    <source>
        <dbReference type="Proteomes" id="UP000050761"/>
    </source>
</evidence>
<accession>A0A183FU63</accession>